<dbReference type="PANTHER" id="PTHR43853:SF3">
    <property type="entry name" value="ACETYL-COA C-ACETYLTRANSFERASE YHFS-RELATED"/>
    <property type="match status" value="1"/>
</dbReference>
<evidence type="ECO:0000256" key="4">
    <source>
        <dbReference type="RuleBase" id="RU003557"/>
    </source>
</evidence>
<dbReference type="InterPro" id="IPR020613">
    <property type="entry name" value="Thiolase_CS"/>
</dbReference>
<evidence type="ECO:0000256" key="2">
    <source>
        <dbReference type="ARBA" id="ARBA00022679"/>
    </source>
</evidence>
<comment type="similarity">
    <text evidence="1 4">Belongs to the thiolase-like superfamily. Thiolase family.</text>
</comment>
<dbReference type="InterPro" id="IPR002155">
    <property type="entry name" value="Thiolase"/>
</dbReference>
<reference evidence="7" key="1">
    <citation type="submission" date="2022-04" db="EMBL/GenBank/DDBJ databases">
        <title>Shinella lacus sp. nov., a novel member of the genus Shinella from water.</title>
        <authorList>
            <person name="Deng Y."/>
        </authorList>
    </citation>
    <scope>NUCLEOTIDE SEQUENCE</scope>
    <source>
        <strain evidence="7">JCM 31239</strain>
    </source>
</reference>
<dbReference type="Pfam" id="PF00108">
    <property type="entry name" value="Thiolase_N"/>
    <property type="match status" value="1"/>
</dbReference>
<evidence type="ECO:0000313" key="8">
    <source>
        <dbReference type="Proteomes" id="UP001177080"/>
    </source>
</evidence>
<gene>
    <name evidence="7" type="ORF">GB928_014875</name>
</gene>
<sequence>MNRSADPERIPVIAAAFRTPIGRVNGTLSAIEPASLAAPLLRRILQDTGLAAEDVDDVLLGNAANSAGNLARLAALEAGLPVSVPGMTIDRQCGSGLEAIALAARLVTAGAGRIYLAGGTESSSRAHLRFRPPLTPDGAPEPVRRARMAPDAIGDPDMGIAAENVARHAGIRRARQDAFALESHRRAVAAEKAGRFTGEIVPLETSNGRVSQDECPRENTSLEKLAALKPVFCPDGTVTAGNACPVNDGAAVVLVTSLAEARRRGLTMLLEFIDSATVGVDPNLLGLGPVPAMEKLVARNPGLDAAAIPYIEFNEAFAAQVLASLDALGIDHAIVNREGGALALGHPYGASGAILVTRLFAQMRAADAGTEALAMMGIGGGMGIATLFRKLGGTG</sequence>
<accession>A0ABT8XFF2</accession>
<keyword evidence="8" id="KW-1185">Reference proteome</keyword>
<dbReference type="InterPro" id="IPR016039">
    <property type="entry name" value="Thiolase-like"/>
</dbReference>
<keyword evidence="2 4" id="KW-0808">Transferase</keyword>
<evidence type="ECO:0000313" key="7">
    <source>
        <dbReference type="EMBL" id="MDO6122474.1"/>
    </source>
</evidence>
<dbReference type="InterPro" id="IPR020616">
    <property type="entry name" value="Thiolase_N"/>
</dbReference>
<evidence type="ECO:0000256" key="1">
    <source>
        <dbReference type="ARBA" id="ARBA00010982"/>
    </source>
</evidence>
<name>A0ABT8XFF2_9HYPH</name>
<feature type="domain" description="Thiolase C-terminal" evidence="6">
    <location>
        <begin position="268"/>
        <end position="389"/>
    </location>
</feature>
<organism evidence="7 8">
    <name type="scientific">Shinella curvata</name>
    <dbReference type="NCBI Taxonomy" id="1817964"/>
    <lineage>
        <taxon>Bacteria</taxon>
        <taxon>Pseudomonadati</taxon>
        <taxon>Pseudomonadota</taxon>
        <taxon>Alphaproteobacteria</taxon>
        <taxon>Hyphomicrobiales</taxon>
        <taxon>Rhizobiaceae</taxon>
        <taxon>Shinella</taxon>
    </lineage>
</organism>
<dbReference type="CDD" id="cd00751">
    <property type="entry name" value="thiolase"/>
    <property type="match status" value="1"/>
</dbReference>
<feature type="domain" description="Thiolase N-terminal" evidence="5">
    <location>
        <begin position="12"/>
        <end position="257"/>
    </location>
</feature>
<dbReference type="RefSeq" id="WP_244760892.1">
    <property type="nucleotide sequence ID" value="NZ_JALJCJ010000002.1"/>
</dbReference>
<dbReference type="PROSITE" id="PS00737">
    <property type="entry name" value="THIOLASE_2"/>
    <property type="match status" value="1"/>
</dbReference>
<comment type="caution">
    <text evidence="7">The sequence shown here is derived from an EMBL/GenBank/DDBJ whole genome shotgun (WGS) entry which is preliminary data.</text>
</comment>
<dbReference type="Pfam" id="PF02803">
    <property type="entry name" value="Thiolase_C"/>
    <property type="match status" value="1"/>
</dbReference>
<proteinExistence type="inferred from homology"/>
<evidence type="ECO:0000256" key="3">
    <source>
        <dbReference type="ARBA" id="ARBA00023315"/>
    </source>
</evidence>
<evidence type="ECO:0000259" key="5">
    <source>
        <dbReference type="Pfam" id="PF00108"/>
    </source>
</evidence>
<dbReference type="Proteomes" id="UP001177080">
    <property type="component" value="Unassembled WGS sequence"/>
</dbReference>
<dbReference type="PANTHER" id="PTHR43853">
    <property type="entry name" value="3-KETOACYL-COA THIOLASE, PEROXISOMAL"/>
    <property type="match status" value="1"/>
</dbReference>
<dbReference type="EMBL" id="WHSC02000006">
    <property type="protein sequence ID" value="MDO6122474.1"/>
    <property type="molecule type" value="Genomic_DNA"/>
</dbReference>
<keyword evidence="3 4" id="KW-0012">Acyltransferase</keyword>
<dbReference type="NCBIfam" id="TIGR01930">
    <property type="entry name" value="AcCoA-C-Actrans"/>
    <property type="match status" value="1"/>
</dbReference>
<dbReference type="PIRSF" id="PIRSF000429">
    <property type="entry name" value="Ac-CoA_Ac_transf"/>
    <property type="match status" value="1"/>
</dbReference>
<protein>
    <submittedName>
        <fullName evidence="7">Thiolase family protein</fullName>
    </submittedName>
</protein>
<dbReference type="SUPFAM" id="SSF53901">
    <property type="entry name" value="Thiolase-like"/>
    <property type="match status" value="2"/>
</dbReference>
<dbReference type="Gene3D" id="3.40.47.10">
    <property type="match status" value="2"/>
</dbReference>
<evidence type="ECO:0000259" key="6">
    <source>
        <dbReference type="Pfam" id="PF02803"/>
    </source>
</evidence>
<dbReference type="InterPro" id="IPR020617">
    <property type="entry name" value="Thiolase_C"/>
</dbReference>
<dbReference type="InterPro" id="IPR050215">
    <property type="entry name" value="Thiolase-like_sf_Thiolase"/>
</dbReference>